<evidence type="ECO:0000259" key="7">
    <source>
        <dbReference type="Pfam" id="PF17390"/>
    </source>
</evidence>
<dbReference type="GO" id="GO:0005975">
    <property type="term" value="P:carbohydrate metabolic process"/>
    <property type="evidence" value="ECO:0007669"/>
    <property type="project" value="InterPro"/>
</dbReference>
<comment type="caution">
    <text evidence="8">The sequence shown here is derived from an EMBL/GenBank/DDBJ whole genome shotgun (WGS) entry which is preliminary data.</text>
</comment>
<dbReference type="Gene3D" id="2.60.120.260">
    <property type="entry name" value="Galactose-binding domain-like"/>
    <property type="match status" value="2"/>
</dbReference>
<dbReference type="Proteomes" id="UP001182556">
    <property type="component" value="Unassembled WGS sequence"/>
</dbReference>
<dbReference type="Pfam" id="PF08531">
    <property type="entry name" value="Bac_rhamnosid_N"/>
    <property type="match status" value="1"/>
</dbReference>
<feature type="domain" description="Alpha-L-rhamnosidase concanavalin-like" evidence="4">
    <location>
        <begin position="305"/>
        <end position="396"/>
    </location>
</feature>
<dbReference type="InterPro" id="IPR013737">
    <property type="entry name" value="Bac_rhamnosid_N"/>
</dbReference>
<dbReference type="Pfam" id="PF17389">
    <property type="entry name" value="Bac_rhamnosid6H"/>
    <property type="match status" value="1"/>
</dbReference>
<dbReference type="EMBL" id="JAODAN010000009">
    <property type="protein sequence ID" value="KAK1922321.1"/>
    <property type="molecule type" value="Genomic_DNA"/>
</dbReference>
<dbReference type="Gene3D" id="1.50.10.10">
    <property type="match status" value="1"/>
</dbReference>
<feature type="domain" description="Alpha-L-rhamnosidase six-hairpin glycosidase" evidence="6">
    <location>
        <begin position="404"/>
        <end position="754"/>
    </location>
</feature>
<accession>A0AAD9CUN8</accession>
<dbReference type="Gene3D" id="2.60.420.10">
    <property type="entry name" value="Maltose phosphorylase, domain 3"/>
    <property type="match status" value="1"/>
</dbReference>
<dbReference type="Pfam" id="PF25788">
    <property type="entry name" value="Ig_Rha78A_N"/>
    <property type="match status" value="1"/>
</dbReference>
<evidence type="ECO:0000313" key="9">
    <source>
        <dbReference type="Proteomes" id="UP001182556"/>
    </source>
</evidence>
<dbReference type="SUPFAM" id="SSF48208">
    <property type="entry name" value="Six-hairpin glycosidases"/>
    <property type="match status" value="1"/>
</dbReference>
<dbReference type="InterPro" id="IPR008902">
    <property type="entry name" value="Rhamnosid_concanavalin"/>
</dbReference>
<dbReference type="Pfam" id="PF17390">
    <property type="entry name" value="Bac_rhamnosid_C"/>
    <property type="match status" value="1"/>
</dbReference>
<comment type="catalytic activity">
    <reaction evidence="1">
        <text>Hydrolysis of terminal non-reducing alpha-L-rhamnose residues in alpha-L-rhamnosides.</text>
        <dbReference type="EC" id="3.2.1.40"/>
    </reaction>
</comment>
<evidence type="ECO:0000259" key="4">
    <source>
        <dbReference type="Pfam" id="PF05592"/>
    </source>
</evidence>
<dbReference type="GO" id="GO:0030596">
    <property type="term" value="F:alpha-L-rhamnosidase activity"/>
    <property type="evidence" value="ECO:0007669"/>
    <property type="project" value="UniProtKB-EC"/>
</dbReference>
<gene>
    <name evidence="8" type="ORF">DB88DRAFT_497856</name>
</gene>
<reference evidence="8" key="1">
    <citation type="submission" date="2023-02" db="EMBL/GenBank/DDBJ databases">
        <title>Identification and recombinant expression of a fungal hydrolase from Papiliotrema laurentii that hydrolyzes apple cutin and clears colloidal polyester polyurethane.</title>
        <authorList>
            <consortium name="DOE Joint Genome Institute"/>
            <person name="Roman V.A."/>
            <person name="Bojanowski C."/>
            <person name="Crable B.R."/>
            <person name="Wagner D.N."/>
            <person name="Hung C.S."/>
            <person name="Nadeau L.J."/>
            <person name="Schratz L."/>
            <person name="Haridas S."/>
            <person name="Pangilinan J."/>
            <person name="Lipzen A."/>
            <person name="Na H."/>
            <person name="Yan M."/>
            <person name="Ng V."/>
            <person name="Grigoriev I.V."/>
            <person name="Spatafora J.W."/>
            <person name="Barlow D."/>
            <person name="Biffinger J."/>
            <person name="Kelley-Loughnane N."/>
            <person name="Varaljay V.A."/>
            <person name="Crookes-Goodson W.J."/>
        </authorList>
    </citation>
    <scope>NUCLEOTIDE SEQUENCE</scope>
    <source>
        <strain evidence="8">5307AH</strain>
    </source>
</reference>
<dbReference type="Pfam" id="PF05592">
    <property type="entry name" value="Bac_rhamnosid"/>
    <property type="match status" value="1"/>
</dbReference>
<dbReference type="EC" id="3.2.1.40" evidence="2"/>
<proteinExistence type="predicted"/>
<feature type="domain" description="Alpha-L-rhamnosidase C-terminal" evidence="7">
    <location>
        <begin position="756"/>
        <end position="827"/>
    </location>
</feature>
<keyword evidence="3" id="KW-0378">Hydrolase</keyword>
<dbReference type="InterPro" id="IPR035396">
    <property type="entry name" value="Bac_rhamnosid6H"/>
</dbReference>
<evidence type="ECO:0000256" key="1">
    <source>
        <dbReference type="ARBA" id="ARBA00001445"/>
    </source>
</evidence>
<organism evidence="8 9">
    <name type="scientific">Papiliotrema laurentii</name>
    <name type="common">Cryptococcus laurentii</name>
    <dbReference type="NCBI Taxonomy" id="5418"/>
    <lineage>
        <taxon>Eukaryota</taxon>
        <taxon>Fungi</taxon>
        <taxon>Dikarya</taxon>
        <taxon>Basidiomycota</taxon>
        <taxon>Agaricomycotina</taxon>
        <taxon>Tremellomycetes</taxon>
        <taxon>Tremellales</taxon>
        <taxon>Rhynchogastremaceae</taxon>
        <taxon>Papiliotrema</taxon>
    </lineage>
</organism>
<dbReference type="Gene3D" id="2.60.40.10">
    <property type="entry name" value="Immunoglobulins"/>
    <property type="match status" value="1"/>
</dbReference>
<dbReference type="InterPro" id="IPR016007">
    <property type="entry name" value="Alpha_rhamnosid"/>
</dbReference>
<dbReference type="PANTHER" id="PTHR33307:SF6">
    <property type="entry name" value="ALPHA-RHAMNOSIDASE (EUROFUNG)-RELATED"/>
    <property type="match status" value="1"/>
</dbReference>
<feature type="domain" description="Bacterial alpha-L-rhamnosidase N-terminal" evidence="5">
    <location>
        <begin position="142"/>
        <end position="295"/>
    </location>
</feature>
<dbReference type="PIRSF" id="PIRSF010631">
    <property type="entry name" value="A-rhamnsds"/>
    <property type="match status" value="1"/>
</dbReference>
<evidence type="ECO:0000256" key="2">
    <source>
        <dbReference type="ARBA" id="ARBA00012652"/>
    </source>
</evidence>
<evidence type="ECO:0000313" key="8">
    <source>
        <dbReference type="EMBL" id="KAK1922321.1"/>
    </source>
</evidence>
<sequence>MAVSITSLQAEHRESGFGIGVPSPRLSWRYGTTTLQGWQQSSYEIVIDRGGKQERYKVDSDASNLVPWPSAPLASREKVTVKVTSSGADGKSATSPELHLEAGLFDKSDWKANLISGPRQDPDQPKPPFRLRKTFTLSSVPSSSRLYATAHGLYTVEVNGKPVGDNVLAPGWQSYNHHLNYQLYDISDLLVKGENVITAHLGEGWFATRLGKPGVRNLWGDRLGFLGQIEVDGQNVAVTDDSWDVLKSAVVNSEIYNGETVDTTITDDNPTGKAQTLPFPSSKLIASDAPPVRRIKEVKPVELITTPSGKKVIDFGQNLVGWIRIEKDLKGSELVMRHAEVLEDGELGTRPLREAKATTTLKLGGPTKGWEPKFTFYGFRYAEISGVDVHLADYTAIVIASDMKRTGHFESSHSHINQLHKNVVWGMLGNFVSVPTDCPQRDERLGWTGDIQVFAPTANYLFDTSGFLAGWLRDLAAETFAHGGTVPEVVPYVPMHQGKPRPNSIWGDVAIITPWDLYTMFADANILEAQYDSMRAWLTTGFKRQANGLWEPTDKQFGDWLDPKAPPQYPAHGATDLFFSANAYLVYVTRLVASIAEVLGKKADAEKYKQEYEHLKAEFNHEYVSPSGRTVSDTQTALALALHFDLFASESQRKTASDRLDWLVRWESFKVSTGFAGTPIILDTLAENGKLELAYRMLQEKDCPSWLYPVTMGATTIWERWDSMLPNGKINPGQMTSFNHYALGSVAHFLHTVVGGLSPLVPGWKKALIKPQPGGTLTSAKTSFDSPYGLFAVEWTLNGEDLGVKAVVPPNASADVRLPGVEETVGSGEYSWKVKWQRGEWPPQALKGPTRVGMPDEFIP</sequence>
<dbReference type="InterPro" id="IPR013783">
    <property type="entry name" value="Ig-like_fold"/>
</dbReference>
<protein>
    <recommendedName>
        <fullName evidence="2">alpha-L-rhamnosidase</fullName>
        <ecNumber evidence="2">3.2.1.40</ecNumber>
    </recommendedName>
</protein>
<dbReference type="InterPro" id="IPR012341">
    <property type="entry name" value="6hp_glycosidase-like_sf"/>
</dbReference>
<evidence type="ECO:0000259" key="5">
    <source>
        <dbReference type="Pfam" id="PF08531"/>
    </source>
</evidence>
<evidence type="ECO:0000256" key="3">
    <source>
        <dbReference type="ARBA" id="ARBA00022801"/>
    </source>
</evidence>
<name>A0AAD9CUN8_PAPLA</name>
<dbReference type="InterPro" id="IPR035398">
    <property type="entry name" value="Bac_rhamnosid_C"/>
</dbReference>
<evidence type="ECO:0000259" key="6">
    <source>
        <dbReference type="Pfam" id="PF17389"/>
    </source>
</evidence>
<keyword evidence="9" id="KW-1185">Reference proteome</keyword>
<dbReference type="PANTHER" id="PTHR33307">
    <property type="entry name" value="ALPHA-RHAMNOSIDASE (EUROFUNG)"/>
    <property type="match status" value="1"/>
</dbReference>
<dbReference type="InterPro" id="IPR008928">
    <property type="entry name" value="6-hairpin_glycosidase_sf"/>
</dbReference>
<dbReference type="AlphaFoldDB" id="A0AAD9CUN8"/>